<dbReference type="Gene3D" id="3.30.70.240">
    <property type="match status" value="1"/>
</dbReference>
<keyword evidence="2" id="KW-1185">Reference proteome</keyword>
<dbReference type="NCBIfam" id="TIGR01873">
    <property type="entry name" value="cas_CT1978"/>
    <property type="match status" value="1"/>
</dbReference>
<evidence type="ECO:0000313" key="1">
    <source>
        <dbReference type="EMBL" id="MDT0260058.1"/>
    </source>
</evidence>
<dbReference type="InterPro" id="IPR010152">
    <property type="entry name" value="CRISPR-assoc_prot_Cas2_sub"/>
</dbReference>
<proteinExistence type="predicted"/>
<name>A0ABU2J4Z5_9ACTN</name>
<evidence type="ECO:0000313" key="2">
    <source>
        <dbReference type="Proteomes" id="UP001183176"/>
    </source>
</evidence>
<accession>A0ABU2J4Z5</accession>
<dbReference type="CDD" id="cd09755">
    <property type="entry name" value="Cas2_I-E"/>
    <property type="match status" value="1"/>
</dbReference>
<comment type="caution">
    <text evidence="1">The sequence shown here is derived from an EMBL/GenBank/DDBJ whole genome shotgun (WGS) entry which is preliminary data.</text>
</comment>
<sequence length="120" mass="13573">MVVLVLSACPAGLRGHLTRWLIEVAAGVFVGRVSGRVRELLWLRTVESSRRGRALMIYQDGSEQGMSFRTHGHHWQPTDFDGITLMMRRIGEEEAAPLSYVPGWSKAAKRRMGARRPQEK</sequence>
<reference evidence="2" key="1">
    <citation type="submission" date="2023-07" db="EMBL/GenBank/DDBJ databases">
        <title>30 novel species of actinomycetes from the DSMZ collection.</title>
        <authorList>
            <person name="Nouioui I."/>
        </authorList>
    </citation>
    <scope>NUCLEOTIDE SEQUENCE [LARGE SCALE GENOMIC DNA]</scope>
    <source>
        <strain evidence="2">DSM 44399</strain>
    </source>
</reference>
<protein>
    <submittedName>
        <fullName evidence="1">Type I-E CRISPR-associated endoribonuclease Cas2e</fullName>
    </submittedName>
</protein>
<dbReference type="Proteomes" id="UP001183176">
    <property type="component" value="Unassembled WGS sequence"/>
</dbReference>
<dbReference type="Pfam" id="PF09707">
    <property type="entry name" value="Cas_Cas2CT1978"/>
    <property type="match status" value="1"/>
</dbReference>
<dbReference type="EMBL" id="JAVREH010000002">
    <property type="protein sequence ID" value="MDT0260058.1"/>
    <property type="molecule type" value="Genomic_DNA"/>
</dbReference>
<dbReference type="RefSeq" id="WP_311421220.1">
    <property type="nucleotide sequence ID" value="NZ_JAVREH010000002.1"/>
</dbReference>
<organism evidence="1 2">
    <name type="scientific">Jatrophihabitans lederbergiae</name>
    <dbReference type="NCBI Taxonomy" id="3075547"/>
    <lineage>
        <taxon>Bacteria</taxon>
        <taxon>Bacillati</taxon>
        <taxon>Actinomycetota</taxon>
        <taxon>Actinomycetes</taxon>
        <taxon>Jatrophihabitantales</taxon>
        <taxon>Jatrophihabitantaceae</taxon>
        <taxon>Jatrophihabitans</taxon>
    </lineage>
</organism>
<gene>
    <name evidence="1" type="primary">cas2e</name>
    <name evidence="1" type="ORF">RM423_01470</name>
</gene>